<evidence type="ECO:0000313" key="1">
    <source>
        <dbReference type="EMBL" id="MDV5822778.1"/>
    </source>
</evidence>
<protein>
    <submittedName>
        <fullName evidence="1">Uncharacterized protein</fullName>
    </submittedName>
</protein>
<gene>
    <name evidence="1" type="ORF">O0R41_04085</name>
</gene>
<proteinExistence type="predicted"/>
<reference evidence="2" key="1">
    <citation type="journal article" date="2022" name="J Environ Chem Eng">
        <title>Biodegradation of petroleum oil using a constructed nonpathogenic and heavy metal-tolerant bacterial consortium isolated from marine sponges.</title>
        <authorList>
            <person name="Dechsakulwatana C."/>
            <person name="Rungsihiranrut A."/>
            <person name="Muangchinda C."/>
            <person name="Ningthoujam R."/>
            <person name="Klankeo P."/>
            <person name="Pinyakong O."/>
        </authorList>
    </citation>
    <scope>NUCLEOTIDE SEQUENCE [LARGE SCALE GENOMIC DNA]</scope>
    <source>
        <strain evidence="2">MO2-4</strain>
    </source>
</reference>
<dbReference type="RefSeq" id="WP_317515885.1">
    <property type="nucleotide sequence ID" value="NZ_JAPTHD010000001.1"/>
</dbReference>
<organism evidence="1 2">
    <name type="scientific">Sphingobium naphthae</name>
    <dbReference type="NCBI Taxonomy" id="1886786"/>
    <lineage>
        <taxon>Bacteria</taxon>
        <taxon>Pseudomonadati</taxon>
        <taxon>Pseudomonadota</taxon>
        <taxon>Alphaproteobacteria</taxon>
        <taxon>Sphingomonadales</taxon>
        <taxon>Sphingomonadaceae</taxon>
        <taxon>Sphingobium</taxon>
    </lineage>
</organism>
<comment type="caution">
    <text evidence="1">The sequence shown here is derived from an EMBL/GenBank/DDBJ whole genome shotgun (WGS) entry which is preliminary data.</text>
</comment>
<dbReference type="Proteomes" id="UP001185984">
    <property type="component" value="Unassembled WGS sequence"/>
</dbReference>
<keyword evidence="2" id="KW-1185">Reference proteome</keyword>
<name>A0ABU3ZTH3_9SPHN</name>
<dbReference type="EMBL" id="JAPTHD010000001">
    <property type="protein sequence ID" value="MDV5822778.1"/>
    <property type="molecule type" value="Genomic_DNA"/>
</dbReference>
<accession>A0ABU3ZTH3</accession>
<evidence type="ECO:0000313" key="2">
    <source>
        <dbReference type="Proteomes" id="UP001185984"/>
    </source>
</evidence>
<sequence length="204" mass="21684">MPLMIALLLASAPGGGGASSNVRAYFPPQTATYECRYGDDRVTRPMVDDTVLASFAEALAKAGEPALATPRDDGRTIVRFTWLRSFHAPIVLRLTVLPDGAGHLDMVRLSGLGGYALGSVEDRQRRDVASTDIAAVLRAADPARLGPAEPDCGPPGADGAGWLIERQDARGFQFASRWSPCDGVVREVGMLLLQLGGSSDEEIY</sequence>